<feature type="compositionally biased region" description="Basic and acidic residues" evidence="2">
    <location>
        <begin position="255"/>
        <end position="273"/>
    </location>
</feature>
<feature type="compositionally biased region" description="Polar residues" evidence="2">
    <location>
        <begin position="44"/>
        <end position="54"/>
    </location>
</feature>
<feature type="compositionally biased region" description="Low complexity" evidence="2">
    <location>
        <begin position="471"/>
        <end position="490"/>
    </location>
</feature>
<evidence type="ECO:0000256" key="1">
    <source>
        <dbReference type="ARBA" id="ARBA00010576"/>
    </source>
</evidence>
<organism evidence="4 5">
    <name type="scientific">Microctonus hyperodae</name>
    <name type="common">Parasitoid wasp</name>
    <dbReference type="NCBI Taxonomy" id="165561"/>
    <lineage>
        <taxon>Eukaryota</taxon>
        <taxon>Metazoa</taxon>
        <taxon>Ecdysozoa</taxon>
        <taxon>Arthropoda</taxon>
        <taxon>Hexapoda</taxon>
        <taxon>Insecta</taxon>
        <taxon>Pterygota</taxon>
        <taxon>Neoptera</taxon>
        <taxon>Endopterygota</taxon>
        <taxon>Hymenoptera</taxon>
        <taxon>Apocrita</taxon>
        <taxon>Ichneumonoidea</taxon>
        <taxon>Braconidae</taxon>
        <taxon>Euphorinae</taxon>
        <taxon>Microctonus</taxon>
    </lineage>
</organism>
<feature type="compositionally biased region" description="Polar residues" evidence="2">
    <location>
        <begin position="277"/>
        <end position="295"/>
    </location>
</feature>
<feature type="compositionally biased region" description="Polar residues" evidence="2">
    <location>
        <begin position="491"/>
        <end position="502"/>
    </location>
</feature>
<comment type="similarity">
    <text evidence="1">Belongs to the FAM110 family.</text>
</comment>
<keyword evidence="5" id="KW-1185">Reference proteome</keyword>
<feature type="region of interest" description="Disordered" evidence="2">
    <location>
        <begin position="601"/>
        <end position="642"/>
    </location>
</feature>
<dbReference type="PANTHER" id="PTHR14758:SF1">
    <property type="entry name" value="CENTROSOME-ASSOCIATED FAM110 C-TERMINAL DOMAIN-CONTAINING PROTEIN"/>
    <property type="match status" value="1"/>
</dbReference>
<feature type="domain" description="Centrosome-associated FAM110 C-terminal" evidence="3">
    <location>
        <begin position="539"/>
        <end position="660"/>
    </location>
</feature>
<evidence type="ECO:0000313" key="5">
    <source>
        <dbReference type="Proteomes" id="UP001168972"/>
    </source>
</evidence>
<feature type="compositionally biased region" description="Low complexity" evidence="2">
    <location>
        <begin position="17"/>
        <end position="29"/>
    </location>
</feature>
<sequence>MMTAMARLPCKPTSITQQQQQHEQQQQQQLRPGNFGNEMRNYWDMQSRQQQSAPPTYIRNQHRQTVDHTGKRRSAVELLQESKAFYVKSEIVLDRKQELKNSGHLQVAPSTAPGAPPRLLRKCGNTVNCNVQQQQQQSLSQLPLSSTPGTCCWANCQQDRLTDEILSPQRTLPPPLPPKSPRLISAPQRRAISGPSNSGTNGSDQLQTKLRRLLNTDSKENVFFSDNPSVLKSSTINNGRDGDFRYSPGSPLAACRDDTDGRSTRHLNPDIKFKFGRSNSHSHSSGKNIRKSNISPPIETTICHKSLPDLHTSASRRRSSLSPRASSKSSTKGLAPGHHYSTINNCPDCETSSDYSAHSFKRDAICYHSTRIRRSLGSGGGDTSSVLSSGGRTQKSSGSSKLSHGATARDSGGSSGHCTHRSELPPTKIPDSWNSSNSSHVIRRDSGASTQHSIEREQQHQQRTRKANYISGNSSSIVKNSSPNSDSSNSQTDYSPTCNSRFSGGWKEGRGRPILRSKSDISDRYWRHCNDNGRKKVTTPRPPRSVTELEIFFNQLGLDSENYEALTALPTSNSSSPIFFDSVSSVDSALGLQPWSANNQQQSNNCNNAQQPWQSSGNNCSGGGGGGVGGINDASQRVSDPPSIVERNARIIKWLCQCRKVQFGYS</sequence>
<gene>
    <name evidence="4" type="ORF">PV327_009644</name>
</gene>
<evidence type="ECO:0000259" key="3">
    <source>
        <dbReference type="Pfam" id="PF14160"/>
    </source>
</evidence>
<reference evidence="4" key="2">
    <citation type="submission" date="2023-03" db="EMBL/GenBank/DDBJ databases">
        <authorList>
            <person name="Inwood S.N."/>
            <person name="Skelly J.G."/>
            <person name="Guhlin J."/>
            <person name="Harrop T.W.R."/>
            <person name="Goldson S.G."/>
            <person name="Dearden P.K."/>
        </authorList>
    </citation>
    <scope>NUCLEOTIDE SEQUENCE</scope>
    <source>
        <strain evidence="4">Lincoln</strain>
        <tissue evidence="4">Whole body</tissue>
    </source>
</reference>
<feature type="region of interest" description="Disordered" evidence="2">
    <location>
        <begin position="228"/>
        <end position="340"/>
    </location>
</feature>
<feature type="compositionally biased region" description="Low complexity" evidence="2">
    <location>
        <begin position="320"/>
        <end position="330"/>
    </location>
</feature>
<evidence type="ECO:0000313" key="4">
    <source>
        <dbReference type="EMBL" id="KAK0161133.1"/>
    </source>
</evidence>
<dbReference type="InterPro" id="IPR025740">
    <property type="entry name" value="FAM110"/>
</dbReference>
<feature type="compositionally biased region" description="Low complexity" evidence="2">
    <location>
        <begin position="601"/>
        <end position="619"/>
    </location>
</feature>
<feature type="compositionally biased region" description="Polar residues" evidence="2">
    <location>
        <begin position="383"/>
        <end position="402"/>
    </location>
</feature>
<accession>A0AA39CB46</accession>
<feature type="compositionally biased region" description="Gly residues" evidence="2">
    <location>
        <begin position="620"/>
        <end position="630"/>
    </location>
</feature>
<protein>
    <recommendedName>
        <fullName evidence="3">Centrosome-associated FAM110 C-terminal domain-containing protein</fullName>
    </recommendedName>
</protein>
<comment type="caution">
    <text evidence="4">The sequence shown here is derived from an EMBL/GenBank/DDBJ whole genome shotgun (WGS) entry which is preliminary data.</text>
</comment>
<dbReference type="EMBL" id="JAQQBR010001835">
    <property type="protein sequence ID" value="KAK0161133.1"/>
    <property type="molecule type" value="Genomic_DNA"/>
</dbReference>
<feature type="compositionally biased region" description="Polar residues" evidence="2">
    <location>
        <begin position="228"/>
        <end position="238"/>
    </location>
</feature>
<evidence type="ECO:0000256" key="2">
    <source>
        <dbReference type="SAM" id="MobiDB-lite"/>
    </source>
</evidence>
<dbReference type="AlphaFoldDB" id="A0AA39CB46"/>
<proteinExistence type="inferred from homology"/>
<dbReference type="Proteomes" id="UP001168972">
    <property type="component" value="Unassembled WGS sequence"/>
</dbReference>
<feature type="region of interest" description="Disordered" evidence="2">
    <location>
        <begin position="373"/>
        <end position="514"/>
    </location>
</feature>
<dbReference type="InterPro" id="IPR025741">
    <property type="entry name" value="FAM110_C"/>
</dbReference>
<reference evidence="4" key="1">
    <citation type="journal article" date="2023" name="bioRxiv">
        <title>Scaffold-level genome assemblies of two parasitoid biocontrol wasps reveal the parthenogenesis mechanism and an associated novel virus.</title>
        <authorList>
            <person name="Inwood S."/>
            <person name="Skelly J."/>
            <person name="Guhlin J."/>
            <person name="Harrop T."/>
            <person name="Goldson S."/>
            <person name="Dearden P."/>
        </authorList>
    </citation>
    <scope>NUCLEOTIDE SEQUENCE</scope>
    <source>
        <strain evidence="4">Lincoln</strain>
        <tissue evidence="4">Whole body</tissue>
    </source>
</reference>
<feature type="region of interest" description="Disordered" evidence="2">
    <location>
        <begin position="1"/>
        <end position="72"/>
    </location>
</feature>
<dbReference type="PANTHER" id="PTHR14758">
    <property type="entry name" value="AGAP005440-PA"/>
    <property type="match status" value="1"/>
</dbReference>
<dbReference type="Pfam" id="PF14160">
    <property type="entry name" value="FAM110_C"/>
    <property type="match status" value="1"/>
</dbReference>
<name>A0AA39CB46_MICHY</name>